<dbReference type="PANTHER" id="PTHR16199">
    <property type="entry name" value="CONDENSIN-2 COMPLEX SUBUNIT G2"/>
    <property type="match status" value="1"/>
</dbReference>
<dbReference type="GO" id="GO:0000070">
    <property type="term" value="P:mitotic sister chromatid segregation"/>
    <property type="evidence" value="ECO:0007669"/>
    <property type="project" value="TreeGrafter"/>
</dbReference>
<evidence type="ECO:0000313" key="2">
    <source>
        <dbReference type="Proteomes" id="UP001331761"/>
    </source>
</evidence>
<evidence type="ECO:0000313" key="1">
    <source>
        <dbReference type="EMBL" id="KAK5969383.1"/>
    </source>
</evidence>
<gene>
    <name evidence="1" type="ORF">GCK32_007934</name>
</gene>
<accession>A0AAN8FSL1</accession>
<dbReference type="GO" id="GO:0000796">
    <property type="term" value="C:condensin complex"/>
    <property type="evidence" value="ECO:0007669"/>
    <property type="project" value="TreeGrafter"/>
</dbReference>
<keyword evidence="2" id="KW-1185">Reference proteome</keyword>
<sequence>NDSDEDNQVWKRNQVFLECVVVMWMSMRKALLETKYAAEKQKLDNLETKVFKKLFQCFRNTSLIGTTMLIGSMLPPSSMDSITQSVLSLLNEKVVDECVMEPYLEATAQWRVEYLFEIINSGLSLLQTEISGPVCSPPGKKRKSPELPPVDRLRKALRYLRYLLRSYTTNQMVTCNHLYQLEKFYKDRSEDDTDHTARFINDMCDELEWFESDVLSSMGNINSDDAIPFLVQLSEFINSSTLVPVLDFIPKWIIKCTKQDDELDEKATAEAYLLLWKAFLERSEYSEAMLDKSINICAVLLLNYLAQSNEDAKDVPDPRLHDYEVALPISIILHKVIFKNKLLITKFMERVGGLSCSDLLYSDDLDGDSCLLRLGSCAQLALLCDLTAHGVRRVGNSTSTVHRTSQTVADLLKILHDRVESVAKKNPPEDKMILLQLKEMFEC</sequence>
<dbReference type="PANTHER" id="PTHR16199:SF4">
    <property type="entry name" value="CONDENSIN-2 COMPLEX SUBUNIT G2"/>
    <property type="match status" value="1"/>
</dbReference>
<name>A0AAN8FSL1_TRICO</name>
<dbReference type="Proteomes" id="UP001331761">
    <property type="component" value="Unassembled WGS sequence"/>
</dbReference>
<comment type="caution">
    <text evidence="1">The sequence shown here is derived from an EMBL/GenBank/DDBJ whole genome shotgun (WGS) entry which is preliminary data.</text>
</comment>
<feature type="non-terminal residue" evidence="1">
    <location>
        <position position="1"/>
    </location>
</feature>
<proteinExistence type="predicted"/>
<dbReference type="GO" id="GO:0005634">
    <property type="term" value="C:nucleus"/>
    <property type="evidence" value="ECO:0007669"/>
    <property type="project" value="TreeGrafter"/>
</dbReference>
<dbReference type="AlphaFoldDB" id="A0AAN8FSL1"/>
<protein>
    <submittedName>
        <fullName evidence="1">Uncharacterized protein</fullName>
    </submittedName>
</protein>
<organism evidence="1 2">
    <name type="scientific">Trichostrongylus colubriformis</name>
    <name type="common">Black scour worm</name>
    <dbReference type="NCBI Taxonomy" id="6319"/>
    <lineage>
        <taxon>Eukaryota</taxon>
        <taxon>Metazoa</taxon>
        <taxon>Ecdysozoa</taxon>
        <taxon>Nematoda</taxon>
        <taxon>Chromadorea</taxon>
        <taxon>Rhabditida</taxon>
        <taxon>Rhabditina</taxon>
        <taxon>Rhabditomorpha</taxon>
        <taxon>Strongyloidea</taxon>
        <taxon>Trichostrongylidae</taxon>
        <taxon>Trichostrongylus</taxon>
    </lineage>
</organism>
<reference evidence="1 2" key="1">
    <citation type="submission" date="2019-10" db="EMBL/GenBank/DDBJ databases">
        <title>Assembly and Annotation for the nematode Trichostrongylus colubriformis.</title>
        <authorList>
            <person name="Martin J."/>
        </authorList>
    </citation>
    <scope>NUCLEOTIDE SEQUENCE [LARGE SCALE GENOMIC DNA]</scope>
    <source>
        <strain evidence="1">G859</strain>
        <tissue evidence="1">Whole worm</tissue>
    </source>
</reference>
<dbReference type="EMBL" id="WIXE01020203">
    <property type="protein sequence ID" value="KAK5969383.1"/>
    <property type="molecule type" value="Genomic_DNA"/>
</dbReference>